<keyword evidence="2" id="KW-1185">Reference proteome</keyword>
<protein>
    <submittedName>
        <fullName evidence="1">Uncharacterized protein</fullName>
    </submittedName>
</protein>
<proteinExistence type="predicted"/>
<accession>A0A1D2VS29</accession>
<name>A0A1D2VS29_9ASCO</name>
<dbReference type="InParanoid" id="A0A1D2VS29"/>
<sequence length="164" mass="19074">MSSSIQIQNPNHNINYSNQVEFGNFDGSSNHYNDSSYINNSNDQLLTFEDELNKLNNSNKNNNCNINLLYLLENNWDKLLNEHKSKLNQNNFNSFDKVLEYLNKKINDYNNSLKPFNSIIMETPLNLNSTPSPKRFLSNNNFSLNNSPFTRLQVNSPIIQDSFR</sequence>
<evidence type="ECO:0000313" key="1">
    <source>
        <dbReference type="EMBL" id="ODV64377.1"/>
    </source>
</evidence>
<evidence type="ECO:0000313" key="2">
    <source>
        <dbReference type="Proteomes" id="UP000095038"/>
    </source>
</evidence>
<reference evidence="2" key="1">
    <citation type="submission" date="2016-05" db="EMBL/GenBank/DDBJ databases">
        <title>Comparative genomics of biotechnologically important yeasts.</title>
        <authorList>
            <consortium name="DOE Joint Genome Institute"/>
            <person name="Riley R."/>
            <person name="Haridas S."/>
            <person name="Wolfe K.H."/>
            <person name="Lopes M.R."/>
            <person name="Hittinger C.T."/>
            <person name="Goker M."/>
            <person name="Salamov A."/>
            <person name="Wisecaver J."/>
            <person name="Long T.M."/>
            <person name="Aerts A.L."/>
            <person name="Barry K."/>
            <person name="Choi C."/>
            <person name="Clum A."/>
            <person name="Coughlan A.Y."/>
            <person name="Deshpande S."/>
            <person name="Douglass A.P."/>
            <person name="Hanson S.J."/>
            <person name="Klenk H.-P."/>
            <person name="Labutti K."/>
            <person name="Lapidus A."/>
            <person name="Lindquist E."/>
            <person name="Lipzen A."/>
            <person name="Meier-Kolthoff J.P."/>
            <person name="Ohm R.A."/>
            <person name="Otillar R.P."/>
            <person name="Pangilinan J."/>
            <person name="Peng Y."/>
            <person name="Rokas A."/>
            <person name="Rosa C.A."/>
            <person name="Scheuner C."/>
            <person name="Sibirny A.A."/>
            <person name="Slot J.C."/>
            <person name="Stielow J.B."/>
            <person name="Sun H."/>
            <person name="Kurtzman C.P."/>
            <person name="Blackwell M."/>
            <person name="Grigoriev I.V."/>
            <person name="Jeffries T.W."/>
        </authorList>
    </citation>
    <scope>NUCLEOTIDE SEQUENCE [LARGE SCALE GENOMIC DNA]</scope>
    <source>
        <strain evidence="2">DSM 1968</strain>
    </source>
</reference>
<dbReference type="GeneID" id="30966152"/>
<organism evidence="1 2">
    <name type="scientific">Ascoidea rubescens DSM 1968</name>
    <dbReference type="NCBI Taxonomy" id="1344418"/>
    <lineage>
        <taxon>Eukaryota</taxon>
        <taxon>Fungi</taxon>
        <taxon>Dikarya</taxon>
        <taxon>Ascomycota</taxon>
        <taxon>Saccharomycotina</taxon>
        <taxon>Saccharomycetes</taxon>
        <taxon>Ascoideaceae</taxon>
        <taxon>Ascoidea</taxon>
    </lineage>
</organism>
<dbReference type="AlphaFoldDB" id="A0A1D2VS29"/>
<dbReference type="RefSeq" id="XP_020050684.1">
    <property type="nucleotide sequence ID" value="XM_020192516.1"/>
</dbReference>
<gene>
    <name evidence="1" type="ORF">ASCRUDRAFT_74015</name>
</gene>
<dbReference type="EMBL" id="KV454475">
    <property type="protein sequence ID" value="ODV64377.1"/>
    <property type="molecule type" value="Genomic_DNA"/>
</dbReference>
<dbReference type="Proteomes" id="UP000095038">
    <property type="component" value="Unassembled WGS sequence"/>
</dbReference>